<proteinExistence type="predicted"/>
<dbReference type="Proteomes" id="UP000491181">
    <property type="component" value="Unassembled WGS sequence"/>
</dbReference>
<dbReference type="AlphaFoldDB" id="A0A7I9ZXA8"/>
<comment type="caution">
    <text evidence="1">The sequence shown here is derived from an EMBL/GenBank/DDBJ whole genome shotgun (WGS) entry which is preliminary data.</text>
</comment>
<sequence length="89" mass="10154">MEIDKRYKTPSIGIYNRNVFECTECGTSILNDYYKHICGIAEAPVGTVSVKECPTCFTKYNSHLSTTDYSLFLHSIKKGENLHFKPNKL</sequence>
<evidence type="ECO:0000313" key="2">
    <source>
        <dbReference type="Proteomes" id="UP000491181"/>
    </source>
</evidence>
<reference evidence="1 2" key="1">
    <citation type="journal article" date="2020" name="Microbiome">
        <title>Single-cell genomics of uncultured bacteria reveals dietary fiber responders in the mouse gut microbiota.</title>
        <authorList>
            <person name="Chijiiwa R."/>
            <person name="Hosokawa M."/>
            <person name="Kogawa M."/>
            <person name="Nishikawa Y."/>
            <person name="Ide K."/>
            <person name="Sakanashi C."/>
            <person name="Takahashi K."/>
            <person name="Takeyama H."/>
        </authorList>
    </citation>
    <scope>NUCLEOTIDE SEQUENCE [LARGE SCALE GENOMIC DNA]</scope>
    <source>
        <strain evidence="1">IMSAGC_001</strain>
    </source>
</reference>
<protein>
    <submittedName>
        <fullName evidence="1">Uncharacterized protein</fullName>
    </submittedName>
</protein>
<name>A0A7I9ZXA8_9BACE</name>
<organism evidence="1 2">
    <name type="scientific">Bacteroides acidifaciens</name>
    <dbReference type="NCBI Taxonomy" id="85831"/>
    <lineage>
        <taxon>Bacteria</taxon>
        <taxon>Pseudomonadati</taxon>
        <taxon>Bacteroidota</taxon>
        <taxon>Bacteroidia</taxon>
        <taxon>Bacteroidales</taxon>
        <taxon>Bacteroidaceae</taxon>
        <taxon>Bacteroides</taxon>
    </lineage>
</organism>
<dbReference type="EMBL" id="BLLS01000002">
    <property type="protein sequence ID" value="GFH84765.1"/>
    <property type="molecule type" value="Genomic_DNA"/>
</dbReference>
<gene>
    <name evidence="1" type="ORF">IMSAGC001_00160</name>
</gene>
<accession>A0A7I9ZXA8</accession>
<evidence type="ECO:0000313" key="1">
    <source>
        <dbReference type="EMBL" id="GFH84765.1"/>
    </source>
</evidence>